<protein>
    <recommendedName>
        <fullName evidence="2">Peptidase M6-like domain-containing protein</fullName>
    </recommendedName>
</protein>
<accession>A0A3B0VAH4</accession>
<dbReference type="AlphaFoldDB" id="A0A3B0VAH4"/>
<evidence type="ECO:0000313" key="1">
    <source>
        <dbReference type="EMBL" id="VAW37710.1"/>
    </source>
</evidence>
<dbReference type="InterPro" id="IPR013783">
    <property type="entry name" value="Ig-like_fold"/>
</dbReference>
<sequence>TIPRFNLTADTTDLDVCAGDTGVSSLIIATEELGFDNPVTLSSLATPGFIGNVLLTPNPIDLTTSPANSTLSFDITTPATTGDYVFTIQGVADKEPPDTGTLTRLVDLNISYSAGVTAATTLLIPANTATNVSTNATFSWSPDVNATSYHLLIATDMAFTNIIVDEIVATTSYDAVDLPSTSELYWKVATGSACNVSDVESTVFSFVTESLAGDCPLGVTSVNTVTYDFESGAQGWTHNGIGASPDGWSLSSTNPHSGTQAFYGIEINGLDTVLVSPEIILPTNQSPLTLSFWNRQSMEGRTSGGCYDGGFLEISTDSGATYSAIPTAAMLTDPYDGVINATSNPLNGSDAWCGDPQEYLNSIVDIDAYAGQNVRFRFHKGNDGFIT</sequence>
<feature type="non-terminal residue" evidence="1">
    <location>
        <position position="387"/>
    </location>
</feature>
<evidence type="ECO:0008006" key="2">
    <source>
        <dbReference type="Google" id="ProtNLM"/>
    </source>
</evidence>
<reference evidence="1" key="1">
    <citation type="submission" date="2018-06" db="EMBL/GenBank/DDBJ databases">
        <authorList>
            <person name="Zhirakovskaya E."/>
        </authorList>
    </citation>
    <scope>NUCLEOTIDE SEQUENCE</scope>
</reference>
<dbReference type="Gene3D" id="2.60.40.10">
    <property type="entry name" value="Immunoglobulins"/>
    <property type="match status" value="1"/>
</dbReference>
<name>A0A3B0VAH4_9ZZZZ</name>
<organism evidence="1">
    <name type="scientific">hydrothermal vent metagenome</name>
    <dbReference type="NCBI Taxonomy" id="652676"/>
    <lineage>
        <taxon>unclassified sequences</taxon>
        <taxon>metagenomes</taxon>
        <taxon>ecological metagenomes</taxon>
    </lineage>
</organism>
<feature type="non-terminal residue" evidence="1">
    <location>
        <position position="1"/>
    </location>
</feature>
<dbReference type="EMBL" id="UOEW01000176">
    <property type="protein sequence ID" value="VAW37710.1"/>
    <property type="molecule type" value="Genomic_DNA"/>
</dbReference>
<proteinExistence type="predicted"/>
<gene>
    <name evidence="1" type="ORF">MNBD_GAMMA01-1081</name>
</gene>